<dbReference type="AlphaFoldDB" id="A0A3E0EMT7"/>
<name>A0A3E0EMT7_9FLAO</name>
<sequence length="31" mass="3443">MNALLTLMLLMTNFICQVIIDVVTWAAGLFS</sequence>
<evidence type="ECO:0000256" key="1">
    <source>
        <dbReference type="SAM" id="Phobius"/>
    </source>
</evidence>
<reference evidence="2 3" key="1">
    <citation type="submission" date="2018-08" db="EMBL/GenBank/DDBJ databases">
        <title>Genomic Encyclopedia of Archaeal and Bacterial Type Strains, Phase II (KMG-II): from individual species to whole genera.</title>
        <authorList>
            <person name="Goeker M."/>
        </authorList>
    </citation>
    <scope>NUCLEOTIDE SEQUENCE [LARGE SCALE GENOMIC DNA]</scope>
    <source>
        <strain evidence="2 3">DSM 100880</strain>
    </source>
</reference>
<accession>A0A3E0EMT7</accession>
<organism evidence="2 3">
    <name type="scientific">Flavobacterium aquicola</name>
    <dbReference type="NCBI Taxonomy" id="1682742"/>
    <lineage>
        <taxon>Bacteria</taxon>
        <taxon>Pseudomonadati</taxon>
        <taxon>Bacteroidota</taxon>
        <taxon>Flavobacteriia</taxon>
        <taxon>Flavobacteriales</taxon>
        <taxon>Flavobacteriaceae</taxon>
        <taxon>Flavobacterium</taxon>
    </lineage>
</organism>
<dbReference type="Proteomes" id="UP000257136">
    <property type="component" value="Unassembled WGS sequence"/>
</dbReference>
<feature type="transmembrane region" description="Helical" evidence="1">
    <location>
        <begin position="6"/>
        <end position="30"/>
    </location>
</feature>
<proteinExistence type="predicted"/>
<keyword evidence="1" id="KW-0472">Membrane</keyword>
<protein>
    <submittedName>
        <fullName evidence="2">Uncharacterized protein</fullName>
    </submittedName>
</protein>
<evidence type="ECO:0000313" key="3">
    <source>
        <dbReference type="Proteomes" id="UP000257136"/>
    </source>
</evidence>
<keyword evidence="3" id="KW-1185">Reference proteome</keyword>
<gene>
    <name evidence="2" type="ORF">C8P67_105228</name>
</gene>
<dbReference type="EMBL" id="QUNI01000005">
    <property type="protein sequence ID" value="REG99060.1"/>
    <property type="molecule type" value="Genomic_DNA"/>
</dbReference>
<evidence type="ECO:0000313" key="2">
    <source>
        <dbReference type="EMBL" id="REG99060.1"/>
    </source>
</evidence>
<keyword evidence="1" id="KW-1133">Transmembrane helix</keyword>
<comment type="caution">
    <text evidence="2">The sequence shown here is derived from an EMBL/GenBank/DDBJ whole genome shotgun (WGS) entry which is preliminary data.</text>
</comment>
<keyword evidence="1" id="KW-0812">Transmembrane</keyword>